<evidence type="ECO:0000256" key="4">
    <source>
        <dbReference type="ARBA" id="ARBA00022723"/>
    </source>
</evidence>
<evidence type="ECO:0000259" key="9">
    <source>
        <dbReference type="Pfam" id="PF00814"/>
    </source>
</evidence>
<dbReference type="NCBIfam" id="TIGR00329">
    <property type="entry name" value="gcp_kae1"/>
    <property type="match status" value="1"/>
</dbReference>
<keyword evidence="1 8" id="KW-0963">Cytoplasm</keyword>
<evidence type="ECO:0000256" key="1">
    <source>
        <dbReference type="ARBA" id="ARBA00022490"/>
    </source>
</evidence>
<feature type="binding site" evidence="8">
    <location>
        <position position="178"/>
    </location>
    <ligand>
        <name>substrate</name>
    </ligand>
</feature>
<dbReference type="HOGENOM" id="CLU_023208_0_2_14"/>
<evidence type="ECO:0000256" key="3">
    <source>
        <dbReference type="ARBA" id="ARBA00022694"/>
    </source>
</evidence>
<keyword evidence="10" id="KW-0238">DNA-binding</keyword>
<keyword evidence="4 8" id="KW-0479">Metal-binding</keyword>
<dbReference type="KEGG" id="sapi:SAPIS_v1c00870"/>
<feature type="binding site" evidence="8">
    <location>
        <position position="182"/>
    </location>
    <ligand>
        <name>substrate</name>
    </ligand>
</feature>
<reference evidence="10 11" key="1">
    <citation type="journal article" date="2014" name="Genome Announc.">
        <title>Complete Genome Sequence of Spiroplasma apis B31T (ATCC 33834), a Bacterium Associated with May Disease of Honeybees (Apis mellifera).</title>
        <authorList>
            <person name="Ku C."/>
            <person name="Lo W.S."/>
            <person name="Chen L.L."/>
            <person name="Kuo C.H."/>
        </authorList>
    </citation>
    <scope>NUCLEOTIDE SEQUENCE [LARGE SCALE GENOMIC DNA]</scope>
    <source>
        <strain evidence="10">B31</strain>
    </source>
</reference>
<feature type="binding site" evidence="8">
    <location>
        <position position="300"/>
    </location>
    <ligand>
        <name>Fe cation</name>
        <dbReference type="ChEBI" id="CHEBI:24875"/>
    </ligand>
</feature>
<dbReference type="Pfam" id="PF00814">
    <property type="entry name" value="TsaD"/>
    <property type="match status" value="1"/>
</dbReference>
<gene>
    <name evidence="10" type="primary">gcp</name>
    <name evidence="8" type="synonym">tsaD</name>
    <name evidence="10" type="ORF">SAPIS_v1c00870</name>
</gene>
<dbReference type="EC" id="2.3.1.234" evidence="8"/>
<dbReference type="CDD" id="cd24133">
    <property type="entry name" value="ASKHA_NBD_TsaD_bac"/>
    <property type="match status" value="1"/>
</dbReference>
<feature type="domain" description="Gcp-like" evidence="9">
    <location>
        <begin position="23"/>
        <end position="306"/>
    </location>
</feature>
<keyword evidence="3 8" id="KW-0819">tRNA processing</keyword>
<evidence type="ECO:0000256" key="7">
    <source>
        <dbReference type="ARBA" id="ARBA00048117"/>
    </source>
</evidence>
<dbReference type="InterPro" id="IPR022450">
    <property type="entry name" value="TsaD"/>
</dbReference>
<dbReference type="EMBL" id="CP006682">
    <property type="protein sequence ID" value="AHB35934.1"/>
    <property type="molecule type" value="Genomic_DNA"/>
</dbReference>
<feature type="binding site" evidence="8">
    <location>
        <position position="110"/>
    </location>
    <ligand>
        <name>Fe cation</name>
        <dbReference type="ChEBI" id="CHEBI:24875"/>
    </ligand>
</feature>
<dbReference type="InterPro" id="IPR043129">
    <property type="entry name" value="ATPase_NBD"/>
</dbReference>
<dbReference type="RefSeq" id="WP_023788868.1">
    <property type="nucleotide sequence ID" value="NC_022998.1"/>
</dbReference>
<comment type="similarity">
    <text evidence="8">Belongs to the KAE1 / TsaD family.</text>
</comment>
<dbReference type="GO" id="GO:0004519">
    <property type="term" value="F:endonuclease activity"/>
    <property type="evidence" value="ECO:0007669"/>
    <property type="project" value="UniProtKB-KW"/>
</dbReference>
<comment type="catalytic activity">
    <reaction evidence="7 8">
        <text>L-threonylcarbamoyladenylate + adenosine(37) in tRNA = N(6)-L-threonylcarbamoyladenosine(37) in tRNA + AMP + H(+)</text>
        <dbReference type="Rhea" id="RHEA:37059"/>
        <dbReference type="Rhea" id="RHEA-COMP:10162"/>
        <dbReference type="Rhea" id="RHEA-COMP:10163"/>
        <dbReference type="ChEBI" id="CHEBI:15378"/>
        <dbReference type="ChEBI" id="CHEBI:73682"/>
        <dbReference type="ChEBI" id="CHEBI:74411"/>
        <dbReference type="ChEBI" id="CHEBI:74418"/>
        <dbReference type="ChEBI" id="CHEBI:456215"/>
        <dbReference type="EC" id="2.3.1.234"/>
    </reaction>
</comment>
<dbReference type="InterPro" id="IPR017861">
    <property type="entry name" value="KAE1/TsaD"/>
</dbReference>
<keyword evidence="10" id="KW-0378">Hydrolase</keyword>
<feature type="binding site" evidence="8">
    <location>
        <position position="114"/>
    </location>
    <ligand>
        <name>Fe cation</name>
        <dbReference type="ChEBI" id="CHEBI:24875"/>
    </ligand>
</feature>
<accession>V5RHA8</accession>
<evidence type="ECO:0000313" key="11">
    <source>
        <dbReference type="Proteomes" id="UP000018550"/>
    </source>
</evidence>
<dbReference type="PANTHER" id="PTHR11735">
    <property type="entry name" value="TRNA N6-ADENOSINE THREONYLCARBAMOYLTRANSFERASE"/>
    <property type="match status" value="1"/>
</dbReference>
<keyword evidence="11" id="KW-1185">Reference proteome</keyword>
<dbReference type="GO" id="GO:0002949">
    <property type="term" value="P:tRNA threonylcarbamoyladenosine modification"/>
    <property type="evidence" value="ECO:0007669"/>
    <property type="project" value="UniProtKB-UniRule"/>
</dbReference>
<comment type="function">
    <text evidence="8">Required for the formation of a threonylcarbamoyl group on adenosine at position 37 (t(6)A37) in tRNAs that read codons beginning with adenine. Is involved in the transfer of the threonylcarbamoyl moiety of threonylcarbamoyl-AMP (TC-AMP) to the N6 group of A37, together with TsaE and TsaB. TsaD likely plays a direct catalytic role in this reaction.</text>
</comment>
<dbReference type="HAMAP" id="MF_01445">
    <property type="entry name" value="TsaD"/>
    <property type="match status" value="1"/>
</dbReference>
<dbReference type="GO" id="GO:0061711">
    <property type="term" value="F:tRNA N(6)-L-threonylcarbamoyladenine synthase activity"/>
    <property type="evidence" value="ECO:0007669"/>
    <property type="project" value="UniProtKB-EC"/>
</dbReference>
<dbReference type="GO" id="GO:0003677">
    <property type="term" value="F:DNA binding"/>
    <property type="evidence" value="ECO:0007669"/>
    <property type="project" value="UniProtKB-KW"/>
</dbReference>
<dbReference type="GO" id="GO:0005506">
    <property type="term" value="F:iron ion binding"/>
    <property type="evidence" value="ECO:0007669"/>
    <property type="project" value="UniProtKB-UniRule"/>
</dbReference>
<protein>
    <recommendedName>
        <fullName evidence="8">tRNA N6-adenosine threonylcarbamoyltransferase</fullName>
        <ecNumber evidence="8">2.3.1.234</ecNumber>
    </recommendedName>
    <alternativeName>
        <fullName evidence="8">N6-L-threonylcarbamoyladenine synthase</fullName>
        <shortName evidence="8">t(6)A synthase</shortName>
    </alternativeName>
    <alternativeName>
        <fullName evidence="8">t(6)A37 threonylcarbamoyladenosine biosynthesis protein TsaD</fullName>
    </alternativeName>
    <alternativeName>
        <fullName evidence="8">tRNA threonylcarbamoyladenosine biosynthesis protein TsaD</fullName>
    </alternativeName>
</protein>
<dbReference type="SUPFAM" id="SSF53067">
    <property type="entry name" value="Actin-like ATPase domain"/>
    <property type="match status" value="2"/>
</dbReference>
<dbReference type="FunFam" id="3.30.420.40:FF:000040">
    <property type="entry name" value="tRNA N6-adenosine threonylcarbamoyltransferase"/>
    <property type="match status" value="1"/>
</dbReference>
<proteinExistence type="inferred from homology"/>
<dbReference type="GO" id="GO:0005737">
    <property type="term" value="C:cytoplasm"/>
    <property type="evidence" value="ECO:0007669"/>
    <property type="project" value="UniProtKB-SubCell"/>
</dbReference>
<dbReference type="Gene3D" id="3.30.420.40">
    <property type="match status" value="2"/>
</dbReference>
<evidence type="ECO:0000313" key="10">
    <source>
        <dbReference type="EMBL" id="AHB35934.1"/>
    </source>
</evidence>
<keyword evidence="6 8" id="KW-0012">Acyltransferase</keyword>
<dbReference type="STRING" id="1276258.SAPIS_v1c00870"/>
<dbReference type="PRINTS" id="PR00789">
    <property type="entry name" value="OSIALOPTASE"/>
</dbReference>
<feature type="binding site" evidence="8">
    <location>
        <position position="271"/>
    </location>
    <ligand>
        <name>substrate</name>
    </ligand>
</feature>
<keyword evidence="10" id="KW-0540">Nuclease</keyword>
<evidence type="ECO:0000256" key="8">
    <source>
        <dbReference type="HAMAP-Rule" id="MF_01445"/>
    </source>
</evidence>
<evidence type="ECO:0000256" key="2">
    <source>
        <dbReference type="ARBA" id="ARBA00022679"/>
    </source>
</evidence>
<dbReference type="eggNOG" id="COG0533">
    <property type="taxonomic scope" value="Bacteria"/>
</dbReference>
<dbReference type="PATRIC" id="fig|1276258.3.peg.84"/>
<evidence type="ECO:0000256" key="5">
    <source>
        <dbReference type="ARBA" id="ARBA00023004"/>
    </source>
</evidence>
<dbReference type="Proteomes" id="UP000018550">
    <property type="component" value="Chromosome"/>
</dbReference>
<dbReference type="NCBIfam" id="TIGR03723">
    <property type="entry name" value="T6A_TsaD_YgjD"/>
    <property type="match status" value="1"/>
</dbReference>
<dbReference type="PANTHER" id="PTHR11735:SF6">
    <property type="entry name" value="TRNA N6-ADENOSINE THREONYLCARBAMOYLTRANSFERASE, MITOCHONDRIAL"/>
    <property type="match status" value="1"/>
</dbReference>
<keyword evidence="2 8" id="KW-0808">Transferase</keyword>
<dbReference type="AlphaFoldDB" id="V5RHA8"/>
<evidence type="ECO:0000256" key="6">
    <source>
        <dbReference type="ARBA" id="ARBA00023315"/>
    </source>
</evidence>
<organism evidence="10 11">
    <name type="scientific">Spiroplasma apis B31</name>
    <dbReference type="NCBI Taxonomy" id="1276258"/>
    <lineage>
        <taxon>Bacteria</taxon>
        <taxon>Bacillati</taxon>
        <taxon>Mycoplasmatota</taxon>
        <taxon>Mollicutes</taxon>
        <taxon>Entomoplasmatales</taxon>
        <taxon>Spiroplasmataceae</taxon>
        <taxon>Spiroplasma</taxon>
    </lineage>
</organism>
<feature type="binding site" evidence="8">
    <location>
        <begin position="132"/>
        <end position="136"/>
    </location>
    <ligand>
        <name>substrate</name>
    </ligand>
</feature>
<keyword evidence="10" id="KW-0255">Endonuclease</keyword>
<name>V5RHA8_SPIAP</name>
<sequence length="322" mass="35204">MIILAVESSCDEFSVSIMVDGTIKSNIISSQIKDHSVYGGVVPELASRLHVKNFSWVVKEAIKEAKIKIDDINYIAYTAKPGLIGSLIIGKLVAQTIALYLNKPILGLDHIQGHIYGANIEEKFTFPVLALVVSGGHTQIQYLKSPLNFEIIGTTQDDAIGECYDKVARALGLGYPGGPIIDQIAANGDPDFYKLPLIKNDKTLDFSYSGLKTASLNLLNKLKQNNEPLNLENFCASFQKAAIDALIIKLESAIKAYKPTTLTVAGGVSANKMLRKRIISIGSLYNIHRLILPKLEYCTDNAAMIAELCKEYLANKSRKTEG</sequence>
<dbReference type="OrthoDB" id="9806197at2"/>
<comment type="cofactor">
    <cofactor evidence="8">
        <name>Fe(2+)</name>
        <dbReference type="ChEBI" id="CHEBI:29033"/>
    </cofactor>
    <text evidence="8">Binds 1 Fe(2+) ion per subunit.</text>
</comment>
<comment type="subcellular location">
    <subcellularLocation>
        <location evidence="8">Cytoplasm</location>
    </subcellularLocation>
</comment>
<keyword evidence="5 8" id="KW-0408">Iron</keyword>
<feature type="binding site" evidence="8">
    <location>
        <position position="165"/>
    </location>
    <ligand>
        <name>substrate</name>
    </ligand>
</feature>
<dbReference type="FunFam" id="3.30.420.40:FF:000012">
    <property type="entry name" value="tRNA N6-adenosine threonylcarbamoyltransferase"/>
    <property type="match status" value="1"/>
</dbReference>
<dbReference type="InterPro" id="IPR000905">
    <property type="entry name" value="Gcp-like_dom"/>
</dbReference>